<evidence type="ECO:0000313" key="2">
    <source>
        <dbReference type="EMBL" id="MQM15989.1"/>
    </source>
</evidence>
<keyword evidence="3" id="KW-1185">Reference proteome</keyword>
<sequence length="92" mass="10057">MNSCDSESLPEESRGGEPREEGSIGITSPLPARAVRTPTKAEAKLLYKAVKRETPIAEYYKVAETKKRLDHNPGQAKHDSRRTSGVNTCGSD</sequence>
<accession>A0A843X9F9</accession>
<dbReference type="Proteomes" id="UP000652761">
    <property type="component" value="Unassembled WGS sequence"/>
</dbReference>
<dbReference type="AlphaFoldDB" id="A0A843X9F9"/>
<feature type="compositionally biased region" description="Basic and acidic residues" evidence="1">
    <location>
        <begin position="11"/>
        <end position="22"/>
    </location>
</feature>
<gene>
    <name evidence="2" type="ORF">Taro_048941</name>
</gene>
<feature type="region of interest" description="Disordered" evidence="1">
    <location>
        <begin position="68"/>
        <end position="92"/>
    </location>
</feature>
<comment type="caution">
    <text evidence="2">The sequence shown here is derived from an EMBL/GenBank/DDBJ whole genome shotgun (WGS) entry which is preliminary data.</text>
</comment>
<proteinExistence type="predicted"/>
<protein>
    <submittedName>
        <fullName evidence="2">Uncharacterized protein</fullName>
    </submittedName>
</protein>
<organism evidence="2 3">
    <name type="scientific">Colocasia esculenta</name>
    <name type="common">Wild taro</name>
    <name type="synonym">Arum esculentum</name>
    <dbReference type="NCBI Taxonomy" id="4460"/>
    <lineage>
        <taxon>Eukaryota</taxon>
        <taxon>Viridiplantae</taxon>
        <taxon>Streptophyta</taxon>
        <taxon>Embryophyta</taxon>
        <taxon>Tracheophyta</taxon>
        <taxon>Spermatophyta</taxon>
        <taxon>Magnoliopsida</taxon>
        <taxon>Liliopsida</taxon>
        <taxon>Araceae</taxon>
        <taxon>Aroideae</taxon>
        <taxon>Colocasieae</taxon>
        <taxon>Colocasia</taxon>
    </lineage>
</organism>
<evidence type="ECO:0000256" key="1">
    <source>
        <dbReference type="SAM" id="MobiDB-lite"/>
    </source>
</evidence>
<feature type="compositionally biased region" description="Basic and acidic residues" evidence="1">
    <location>
        <begin position="68"/>
        <end position="82"/>
    </location>
</feature>
<evidence type="ECO:0000313" key="3">
    <source>
        <dbReference type="Proteomes" id="UP000652761"/>
    </source>
</evidence>
<reference evidence="2" key="1">
    <citation type="submission" date="2017-07" db="EMBL/GenBank/DDBJ databases">
        <title>Taro Niue Genome Assembly and Annotation.</title>
        <authorList>
            <person name="Atibalentja N."/>
            <person name="Keating K."/>
            <person name="Fields C.J."/>
        </authorList>
    </citation>
    <scope>NUCLEOTIDE SEQUENCE</scope>
    <source>
        <strain evidence="2">Niue_2</strain>
        <tissue evidence="2">Leaf</tissue>
    </source>
</reference>
<feature type="region of interest" description="Disordered" evidence="1">
    <location>
        <begin position="1"/>
        <end position="36"/>
    </location>
</feature>
<feature type="compositionally biased region" description="Polar residues" evidence="1">
    <location>
        <begin position="83"/>
        <end position="92"/>
    </location>
</feature>
<dbReference type="EMBL" id="NMUH01006779">
    <property type="protein sequence ID" value="MQM15989.1"/>
    <property type="molecule type" value="Genomic_DNA"/>
</dbReference>
<name>A0A843X9F9_COLES</name>